<dbReference type="EMBL" id="BSEV01000030">
    <property type="protein sequence ID" value="GLK14284.1"/>
    <property type="molecule type" value="Genomic_DNA"/>
</dbReference>
<dbReference type="Gene3D" id="3.40.190.10">
    <property type="entry name" value="Periplasmic binding protein-like II"/>
    <property type="match status" value="1"/>
</dbReference>
<keyword evidence="3" id="KW-0472">Membrane</keyword>
<evidence type="ECO:0000256" key="6">
    <source>
        <dbReference type="SAM" id="SignalP"/>
    </source>
</evidence>
<evidence type="ECO:0000256" key="5">
    <source>
        <dbReference type="ARBA" id="ARBA00023288"/>
    </source>
</evidence>
<dbReference type="Proteomes" id="UP001143474">
    <property type="component" value="Unassembled WGS sequence"/>
</dbReference>
<dbReference type="InterPro" id="IPR050490">
    <property type="entry name" value="Bact_solute-bd_prot1"/>
</dbReference>
<dbReference type="SUPFAM" id="SSF53850">
    <property type="entry name" value="Periplasmic binding protein-like II"/>
    <property type="match status" value="1"/>
</dbReference>
<dbReference type="PROSITE" id="PS51257">
    <property type="entry name" value="PROKAR_LIPOPROTEIN"/>
    <property type="match status" value="1"/>
</dbReference>
<dbReference type="Pfam" id="PF01547">
    <property type="entry name" value="SBP_bac_1"/>
    <property type="match status" value="1"/>
</dbReference>
<dbReference type="AlphaFoldDB" id="A0A9W6IB18"/>
<dbReference type="RefSeq" id="WP_271222524.1">
    <property type="nucleotide sequence ID" value="NZ_BAAAVD010000013.1"/>
</dbReference>
<dbReference type="InterPro" id="IPR006059">
    <property type="entry name" value="SBP"/>
</dbReference>
<gene>
    <name evidence="7" type="ORF">GCM10017600_76960</name>
</gene>
<comment type="caution">
    <text evidence="7">The sequence shown here is derived from an EMBL/GenBank/DDBJ whole genome shotgun (WGS) entry which is preliminary data.</text>
</comment>
<evidence type="ECO:0000313" key="7">
    <source>
        <dbReference type="EMBL" id="GLK14284.1"/>
    </source>
</evidence>
<name>A0A9W6IB18_9ACTN</name>
<keyword evidence="2 6" id="KW-0732">Signal</keyword>
<reference evidence="7" key="1">
    <citation type="journal article" date="2014" name="Int. J. Syst. Evol. Microbiol.">
        <title>Complete genome sequence of Corynebacterium casei LMG S-19264T (=DSM 44701T), isolated from a smear-ripened cheese.</title>
        <authorList>
            <consortium name="US DOE Joint Genome Institute (JGI-PGF)"/>
            <person name="Walter F."/>
            <person name="Albersmeier A."/>
            <person name="Kalinowski J."/>
            <person name="Ruckert C."/>
        </authorList>
    </citation>
    <scope>NUCLEOTIDE SEQUENCE</scope>
    <source>
        <strain evidence="7">VKM Ac-2007</strain>
    </source>
</reference>
<evidence type="ECO:0000256" key="2">
    <source>
        <dbReference type="ARBA" id="ARBA00022729"/>
    </source>
</evidence>
<accession>A0A9W6IB18</accession>
<dbReference type="PANTHER" id="PTHR43649:SF33">
    <property type="entry name" value="POLYGALACTURONAN_RHAMNOGALACTURONAN-BINDING PROTEIN YTCQ"/>
    <property type="match status" value="1"/>
</dbReference>
<evidence type="ECO:0000256" key="3">
    <source>
        <dbReference type="ARBA" id="ARBA00023136"/>
    </source>
</evidence>
<reference evidence="7" key="2">
    <citation type="submission" date="2023-01" db="EMBL/GenBank/DDBJ databases">
        <authorList>
            <person name="Sun Q."/>
            <person name="Evtushenko L."/>
        </authorList>
    </citation>
    <scope>NUCLEOTIDE SEQUENCE</scope>
    <source>
        <strain evidence="7">VKM Ac-2007</strain>
    </source>
</reference>
<feature type="signal peptide" evidence="6">
    <location>
        <begin position="1"/>
        <end position="23"/>
    </location>
</feature>
<proteinExistence type="predicted"/>
<protein>
    <submittedName>
        <fullName evidence="7">ABC transporter substrate-binding protein</fullName>
    </submittedName>
</protein>
<keyword evidence="5" id="KW-0449">Lipoprotein</keyword>
<dbReference type="CDD" id="cd13585">
    <property type="entry name" value="PBP2_TMBP_like"/>
    <property type="match status" value="1"/>
</dbReference>
<evidence type="ECO:0000256" key="4">
    <source>
        <dbReference type="ARBA" id="ARBA00023139"/>
    </source>
</evidence>
<feature type="chain" id="PRO_5040872251" evidence="6">
    <location>
        <begin position="24"/>
        <end position="437"/>
    </location>
</feature>
<keyword evidence="4" id="KW-0564">Palmitate</keyword>
<sequence length="437" mass="46483">MVKKVHVIVGVALVGCLTTSGCAAGGVPAKDTPKITPSTGGALSGEIKIWSWDVAAKALRRMAPEFEKANPGVKVQVVDIGYDNAYDKITVGLKSNSGLPDVITLEDGRIPGYAENFPHGLVDLSGVAGKYRADFDQAKWAAATSGGKLFALPWDSAPVGLFYRRDLFKQAGVDAGSIITWDDAIKAGEKVKQATGKRLFVSDLTNPDMFTTLLQQLGQGYFKGGRVAVSSPAAVRALTLLKTLRDKDLLQNERGWDGMVTATKQGKAATQPTAAWWTGTLTGEMPELSGKFGVVPLPAFDADGVRTSANGGSALAITSQTRNQNTAWAFVEWLLARKDNQVSMMRTEALFPAYLPALTDPLFDQSQPYFGGQRVNRLFADEVRDIPPVELTGDDAQAREVLKTAVSGVLLDGDDPKTALDRAAARIASATGRPVGG</sequence>
<keyword evidence="1" id="KW-1003">Cell membrane</keyword>
<organism evidence="7 8">
    <name type="scientific">Streptosporangium carneum</name>
    <dbReference type="NCBI Taxonomy" id="47481"/>
    <lineage>
        <taxon>Bacteria</taxon>
        <taxon>Bacillati</taxon>
        <taxon>Actinomycetota</taxon>
        <taxon>Actinomycetes</taxon>
        <taxon>Streptosporangiales</taxon>
        <taxon>Streptosporangiaceae</taxon>
        <taxon>Streptosporangium</taxon>
    </lineage>
</organism>
<dbReference type="PANTHER" id="PTHR43649">
    <property type="entry name" value="ARABINOSE-BINDING PROTEIN-RELATED"/>
    <property type="match status" value="1"/>
</dbReference>
<evidence type="ECO:0000256" key="1">
    <source>
        <dbReference type="ARBA" id="ARBA00022475"/>
    </source>
</evidence>
<evidence type="ECO:0000313" key="8">
    <source>
        <dbReference type="Proteomes" id="UP001143474"/>
    </source>
</evidence>
<keyword evidence="8" id="KW-1185">Reference proteome</keyword>